<evidence type="ECO:0000256" key="3">
    <source>
        <dbReference type="ARBA" id="ARBA00022827"/>
    </source>
</evidence>
<dbReference type="Proteomes" id="UP000078397">
    <property type="component" value="Unassembled WGS sequence"/>
</dbReference>
<dbReference type="OrthoDB" id="9993796at2759"/>
<dbReference type="STRING" id="1380566.A0A179EWL7"/>
<dbReference type="InterPro" id="IPR002938">
    <property type="entry name" value="FAD-bd"/>
</dbReference>
<proteinExistence type="inferred from homology"/>
<dbReference type="Gene3D" id="3.50.50.60">
    <property type="entry name" value="FAD/NAD(P)-binding domain"/>
    <property type="match status" value="1"/>
</dbReference>
<dbReference type="GO" id="GO:0004497">
    <property type="term" value="F:monooxygenase activity"/>
    <property type="evidence" value="ECO:0007669"/>
    <property type="project" value="UniProtKB-KW"/>
</dbReference>
<dbReference type="SUPFAM" id="SSF54373">
    <property type="entry name" value="FAD-linked reductases, C-terminal domain"/>
    <property type="match status" value="1"/>
</dbReference>
<evidence type="ECO:0000313" key="7">
    <source>
        <dbReference type="EMBL" id="OAQ57574.1"/>
    </source>
</evidence>
<organism evidence="7 8">
    <name type="scientific">Pochonia chlamydosporia 170</name>
    <dbReference type="NCBI Taxonomy" id="1380566"/>
    <lineage>
        <taxon>Eukaryota</taxon>
        <taxon>Fungi</taxon>
        <taxon>Dikarya</taxon>
        <taxon>Ascomycota</taxon>
        <taxon>Pezizomycotina</taxon>
        <taxon>Sordariomycetes</taxon>
        <taxon>Hypocreomycetidae</taxon>
        <taxon>Hypocreales</taxon>
        <taxon>Clavicipitaceae</taxon>
        <taxon>Pochonia</taxon>
    </lineage>
</organism>
<dbReference type="RefSeq" id="XP_018135882.1">
    <property type="nucleotide sequence ID" value="XM_018290234.1"/>
</dbReference>
<dbReference type="PANTHER" id="PTHR13789:SF309">
    <property type="entry name" value="PUTATIVE (AFU_ORTHOLOGUE AFUA_6G14510)-RELATED"/>
    <property type="match status" value="1"/>
</dbReference>
<comment type="caution">
    <text evidence="7">The sequence shown here is derived from an EMBL/GenBank/DDBJ whole genome shotgun (WGS) entry which is preliminary data.</text>
</comment>
<evidence type="ECO:0000259" key="6">
    <source>
        <dbReference type="Pfam" id="PF01494"/>
    </source>
</evidence>
<gene>
    <name evidence="7" type="ORF">VFPPC_12311</name>
</gene>
<name>A0A179EWL7_METCM</name>
<keyword evidence="3" id="KW-0274">FAD</keyword>
<sequence>MSSIARPCLRIVVVGAGPAGLCAATALRQDGHIVTVIERQRALQHRGNALVIQPAAVKALRNIKGAHDALNRVSVANEELWWWSYKDSEPFAITRSVEKRFDTDRPSVQRVMHSLAMECSVEVLFGRNAVSITDHPTQPVITTSDGDCLSADLIIGADGIKSAIRKQIFPGVDVDPTTTREAIFLSSLPGSVIRGNKQLANRFAPGITHGTMGPGRFTLSRWLNDDSFGVQFVDVDHGKPSAVDSNWNTPADLEELRRLFSDFNPLTRLLLDNIQTAERWQIATGAKLETWRSRTGRIVLLGDAAHAMIPHAAQGLSQGIEDGVSLARMLRNTKLCGISRAIDAWVNLRKPRAELFAQRSLNNAVLRSLPDGPKQELRDQKIKQLTKQVSQDTANVVMDMHAEQNSPPFQKWMKEYDVVEEEDNFGNIVRYSMNLARLYLPSFPPLLK</sequence>
<dbReference type="GO" id="GO:0071949">
    <property type="term" value="F:FAD binding"/>
    <property type="evidence" value="ECO:0007669"/>
    <property type="project" value="InterPro"/>
</dbReference>
<keyword evidence="5" id="KW-0503">Monooxygenase</keyword>
<feature type="domain" description="FAD-binding" evidence="6">
    <location>
        <begin position="11"/>
        <end position="168"/>
    </location>
</feature>
<evidence type="ECO:0000313" key="8">
    <source>
        <dbReference type="Proteomes" id="UP000078397"/>
    </source>
</evidence>
<dbReference type="SUPFAM" id="SSF51905">
    <property type="entry name" value="FAD/NAD(P)-binding domain"/>
    <property type="match status" value="1"/>
</dbReference>
<dbReference type="PRINTS" id="PR00420">
    <property type="entry name" value="RNGMNOXGNASE"/>
</dbReference>
<dbReference type="EMBL" id="LSBJ02000027">
    <property type="protein sequence ID" value="OAQ57574.1"/>
    <property type="molecule type" value="Genomic_DNA"/>
</dbReference>
<evidence type="ECO:0000256" key="2">
    <source>
        <dbReference type="ARBA" id="ARBA00022630"/>
    </source>
</evidence>
<dbReference type="InterPro" id="IPR050493">
    <property type="entry name" value="FAD-dep_Monooxygenase_BioMet"/>
</dbReference>
<keyword evidence="2" id="KW-0285">Flavoprotein</keyword>
<evidence type="ECO:0000256" key="4">
    <source>
        <dbReference type="ARBA" id="ARBA00023002"/>
    </source>
</evidence>
<comment type="similarity">
    <text evidence="1">Belongs to the paxM FAD-dependent monooxygenase family.</text>
</comment>
<reference evidence="7 8" key="1">
    <citation type="journal article" date="2016" name="PLoS Pathog.">
        <title>Biosynthesis of antibiotic leucinostatins in bio-control fungus Purpureocillium lilacinum and their inhibition on phytophthora revealed by genome mining.</title>
        <authorList>
            <person name="Wang G."/>
            <person name="Liu Z."/>
            <person name="Lin R."/>
            <person name="Li E."/>
            <person name="Mao Z."/>
            <person name="Ling J."/>
            <person name="Yang Y."/>
            <person name="Yin W.B."/>
            <person name="Xie B."/>
        </authorList>
    </citation>
    <scope>NUCLEOTIDE SEQUENCE [LARGE SCALE GENOMIC DNA]</scope>
    <source>
        <strain evidence="7">170</strain>
    </source>
</reference>
<feature type="domain" description="FAD-binding" evidence="6">
    <location>
        <begin position="272"/>
        <end position="358"/>
    </location>
</feature>
<keyword evidence="8" id="KW-1185">Reference proteome</keyword>
<evidence type="ECO:0000256" key="5">
    <source>
        <dbReference type="ARBA" id="ARBA00023033"/>
    </source>
</evidence>
<dbReference type="GeneID" id="28854228"/>
<dbReference type="PANTHER" id="PTHR13789">
    <property type="entry name" value="MONOOXYGENASE"/>
    <property type="match status" value="1"/>
</dbReference>
<dbReference type="AlphaFoldDB" id="A0A179EWL7"/>
<keyword evidence="4" id="KW-0560">Oxidoreductase</keyword>
<dbReference type="KEGG" id="pchm:VFPPC_12311"/>
<accession>A0A179EWL7</accession>
<dbReference type="InterPro" id="IPR036188">
    <property type="entry name" value="FAD/NAD-bd_sf"/>
</dbReference>
<dbReference type="Pfam" id="PF01494">
    <property type="entry name" value="FAD_binding_3"/>
    <property type="match status" value="2"/>
</dbReference>
<protein>
    <submittedName>
        <fullName evidence="7">FAD dependent oxidoreductase domain-containing protein</fullName>
    </submittedName>
</protein>
<evidence type="ECO:0000256" key="1">
    <source>
        <dbReference type="ARBA" id="ARBA00007992"/>
    </source>
</evidence>